<evidence type="ECO:0000313" key="5">
    <source>
        <dbReference type="Proteomes" id="UP001549921"/>
    </source>
</evidence>
<dbReference type="AlphaFoldDB" id="A0ABD0SFS4"/>
<organism evidence="2 5">
    <name type="scientific">Loxostege sticticalis</name>
    <name type="common">Beet webworm moth</name>
    <dbReference type="NCBI Taxonomy" id="481309"/>
    <lineage>
        <taxon>Eukaryota</taxon>
        <taxon>Metazoa</taxon>
        <taxon>Ecdysozoa</taxon>
        <taxon>Arthropoda</taxon>
        <taxon>Hexapoda</taxon>
        <taxon>Insecta</taxon>
        <taxon>Pterygota</taxon>
        <taxon>Neoptera</taxon>
        <taxon>Endopterygota</taxon>
        <taxon>Lepidoptera</taxon>
        <taxon>Glossata</taxon>
        <taxon>Ditrysia</taxon>
        <taxon>Pyraloidea</taxon>
        <taxon>Crambidae</taxon>
        <taxon>Pyraustinae</taxon>
        <taxon>Loxostege</taxon>
    </lineage>
</organism>
<evidence type="ECO:0000256" key="1">
    <source>
        <dbReference type="SAM" id="Phobius"/>
    </source>
</evidence>
<keyword evidence="1" id="KW-0472">Membrane</keyword>
<evidence type="ECO:0000313" key="4">
    <source>
        <dbReference type="Proteomes" id="UP001549920"/>
    </source>
</evidence>
<keyword evidence="1" id="KW-1133">Transmembrane helix</keyword>
<feature type="transmembrane region" description="Helical" evidence="1">
    <location>
        <begin position="41"/>
        <end position="59"/>
    </location>
</feature>
<comment type="caution">
    <text evidence="2">The sequence shown here is derived from an EMBL/GenBank/DDBJ whole genome shotgun (WGS) entry which is preliminary data.</text>
</comment>
<evidence type="ECO:0000313" key="2">
    <source>
        <dbReference type="EMBL" id="KAL0818685.1"/>
    </source>
</evidence>
<keyword evidence="1" id="KW-0812">Transmembrane</keyword>
<reference evidence="4 5" key="1">
    <citation type="submission" date="2024-06" db="EMBL/GenBank/DDBJ databases">
        <title>A chromosome-level genome assembly of beet webworm, Loxostege sticticalis.</title>
        <authorList>
            <person name="Zhang Y."/>
        </authorList>
    </citation>
    <scope>NUCLEOTIDE SEQUENCE [LARGE SCALE GENOMIC DNA]</scope>
    <source>
        <strain evidence="3">AQ026</strain>
        <strain evidence="2">AQ028</strain>
        <tissue evidence="2">Male pupae</tissue>
        <tissue evidence="3">Whole body</tissue>
    </source>
</reference>
<dbReference type="EMBL" id="JBEDNZ010000021">
    <property type="protein sequence ID" value="KAL0818685.1"/>
    <property type="molecule type" value="Genomic_DNA"/>
</dbReference>
<keyword evidence="4" id="KW-1185">Reference proteome</keyword>
<dbReference type="Proteomes" id="UP001549921">
    <property type="component" value="Unassembled WGS sequence"/>
</dbReference>
<protein>
    <submittedName>
        <fullName evidence="2">Uncharacterized protein</fullName>
    </submittedName>
</protein>
<proteinExistence type="predicted"/>
<name>A0ABD0SFS4_LOXSC</name>
<gene>
    <name evidence="3" type="ORF">ABMA27_007726</name>
    <name evidence="2" type="ORF">ABMA28_008032</name>
</gene>
<accession>A0ABD0SFS4</accession>
<evidence type="ECO:0000313" key="3">
    <source>
        <dbReference type="EMBL" id="KAL0868180.1"/>
    </source>
</evidence>
<dbReference type="EMBL" id="JBEUOH010000021">
    <property type="protein sequence ID" value="KAL0868180.1"/>
    <property type="molecule type" value="Genomic_DNA"/>
</dbReference>
<sequence length="155" mass="16957">MSLAVQPYVSNEVRFDPNWIEQIILQIADAFDIRIVWDRDTAIMTGVLTVAGGLIGGYAGGRMGAALGAGIGGATGLGVSTLVSLREIWDTVKEKLKELIYIVFNYLRRLDPVDYARAFDILMACSASRRELVFTILDFVAHKLGREVFSSITAA</sequence>
<dbReference type="Proteomes" id="UP001549920">
    <property type="component" value="Unassembled WGS sequence"/>
</dbReference>
<feature type="transmembrane region" description="Helical" evidence="1">
    <location>
        <begin position="65"/>
        <end position="85"/>
    </location>
</feature>